<evidence type="ECO:0000313" key="1">
    <source>
        <dbReference type="EMBL" id="QHT77557.1"/>
    </source>
</evidence>
<name>A0A6C0HB05_9ZZZZ</name>
<dbReference type="EMBL" id="MN739919">
    <property type="protein sequence ID" value="QHT77557.1"/>
    <property type="molecule type" value="Genomic_DNA"/>
</dbReference>
<sequence>MSVTVVTCYYKINSKHSHDNYDRWMTNFLSNVSCNLVIFTSPDLVEYIAEKRMRFIDKTIIKTIELEDLPIYKLYKDLWAVQYQMDNQKDTGRTSDCYVIWNSKIFFLSEVMELNPFFSDKFIWADIGSLRMQSYDTSLMNQIINNYPIYEKISKTKIDIVLLEPIENAEQKIFIGERHFSGALFGGHKDVIMLLYELFYKKLYDHIQAGIFIGCDQQTISSIYNENRELFNCISCNNHSNDDYNWFYLWEHYSQL</sequence>
<proteinExistence type="predicted"/>
<reference evidence="1" key="1">
    <citation type="journal article" date="2020" name="Nature">
        <title>Giant virus diversity and host interactions through global metagenomics.</title>
        <authorList>
            <person name="Schulz F."/>
            <person name="Roux S."/>
            <person name="Paez-Espino D."/>
            <person name="Jungbluth S."/>
            <person name="Walsh D.A."/>
            <person name="Denef V.J."/>
            <person name="McMahon K.D."/>
            <person name="Konstantinidis K.T."/>
            <person name="Eloe-Fadrosh E.A."/>
            <person name="Kyrpides N.C."/>
            <person name="Woyke T."/>
        </authorList>
    </citation>
    <scope>NUCLEOTIDE SEQUENCE</scope>
    <source>
        <strain evidence="1">GVMAG-M-3300023179-86</strain>
    </source>
</reference>
<dbReference type="Pfam" id="PF09612">
    <property type="entry name" value="HtrL_YibB"/>
    <property type="match status" value="1"/>
</dbReference>
<organism evidence="1">
    <name type="scientific">viral metagenome</name>
    <dbReference type="NCBI Taxonomy" id="1070528"/>
    <lineage>
        <taxon>unclassified sequences</taxon>
        <taxon>metagenomes</taxon>
        <taxon>organismal metagenomes</taxon>
    </lineage>
</organism>
<accession>A0A6C0HB05</accession>
<protein>
    <submittedName>
        <fullName evidence="1">Uncharacterized protein</fullName>
    </submittedName>
</protein>
<dbReference type="AlphaFoldDB" id="A0A6C0HB05"/>
<dbReference type="InterPro" id="IPR011735">
    <property type="entry name" value="WlaTC/HtrL_glycosyltransf"/>
</dbReference>